<dbReference type="STRING" id="331657.A0A4U0XD33"/>
<dbReference type="PANTHER" id="PTHR10250">
    <property type="entry name" value="MICROSOMAL GLUTATHIONE S-TRANSFERASE"/>
    <property type="match status" value="1"/>
</dbReference>
<dbReference type="AlphaFoldDB" id="A0A4U0XD33"/>
<gene>
    <name evidence="6" type="ORF">B0A49_02413</name>
</gene>
<comment type="caution">
    <text evidence="6">The sequence shown here is derived from an EMBL/GenBank/DDBJ whole genome shotgun (WGS) entry which is preliminary data.</text>
</comment>
<proteinExistence type="predicted"/>
<comment type="subcellular location">
    <subcellularLocation>
        <location evidence="1">Membrane</location>
        <topology evidence="1">Multi-pass membrane protein</topology>
    </subcellularLocation>
</comment>
<evidence type="ECO:0000256" key="5">
    <source>
        <dbReference type="SAM" id="Phobius"/>
    </source>
</evidence>
<keyword evidence="4 5" id="KW-0472">Membrane</keyword>
<accession>A0A4U0XD33</accession>
<dbReference type="SUPFAM" id="SSF161084">
    <property type="entry name" value="MAPEG domain-like"/>
    <property type="match status" value="1"/>
</dbReference>
<keyword evidence="2 5" id="KW-0812">Transmembrane</keyword>
<dbReference type="PANTHER" id="PTHR10250:SF26">
    <property type="entry name" value="GLUTATHIONE S-TRANSFERASE 3, MITOCHONDRIAL"/>
    <property type="match status" value="1"/>
</dbReference>
<evidence type="ECO:0000313" key="7">
    <source>
        <dbReference type="Proteomes" id="UP000308768"/>
    </source>
</evidence>
<dbReference type="Gene3D" id="1.20.120.550">
    <property type="entry name" value="Membrane associated eicosanoid/glutathione metabolism-like domain"/>
    <property type="match status" value="1"/>
</dbReference>
<evidence type="ECO:0000313" key="6">
    <source>
        <dbReference type="EMBL" id="TKA74714.1"/>
    </source>
</evidence>
<dbReference type="GO" id="GO:0005635">
    <property type="term" value="C:nuclear envelope"/>
    <property type="evidence" value="ECO:0007669"/>
    <property type="project" value="TreeGrafter"/>
</dbReference>
<evidence type="ECO:0000256" key="4">
    <source>
        <dbReference type="ARBA" id="ARBA00023136"/>
    </source>
</evidence>
<dbReference type="OrthoDB" id="410651at2759"/>
<organism evidence="6 7">
    <name type="scientific">Cryomyces minteri</name>
    <dbReference type="NCBI Taxonomy" id="331657"/>
    <lineage>
        <taxon>Eukaryota</taxon>
        <taxon>Fungi</taxon>
        <taxon>Dikarya</taxon>
        <taxon>Ascomycota</taxon>
        <taxon>Pezizomycotina</taxon>
        <taxon>Dothideomycetes</taxon>
        <taxon>Dothideomycetes incertae sedis</taxon>
        <taxon>Cryomyces</taxon>
    </lineage>
</organism>
<keyword evidence="3 5" id="KW-1133">Transmembrane helix</keyword>
<name>A0A4U0XD33_9PEZI</name>
<feature type="transmembrane region" description="Helical" evidence="5">
    <location>
        <begin position="84"/>
        <end position="108"/>
    </location>
</feature>
<evidence type="ECO:0000256" key="1">
    <source>
        <dbReference type="ARBA" id="ARBA00004141"/>
    </source>
</evidence>
<evidence type="ECO:0000256" key="3">
    <source>
        <dbReference type="ARBA" id="ARBA00022989"/>
    </source>
</evidence>
<sequence>MSLILTVPQEYGYVVLSAAATFWVANWQGIRTTHFRQDAGVPYPHPYASASQMAAATPDQKQKMYLFNCSQRAHANFLENQPSLLAALLIAGLRYPVAASALGLGWSVSRILYALGYTRPSGTEGKGRLWGGAFWLCQWALFGLATFVGYKMVV</sequence>
<dbReference type="GO" id="GO:0004364">
    <property type="term" value="F:glutathione transferase activity"/>
    <property type="evidence" value="ECO:0007669"/>
    <property type="project" value="TreeGrafter"/>
</dbReference>
<dbReference type="GO" id="GO:0005783">
    <property type="term" value="C:endoplasmic reticulum"/>
    <property type="evidence" value="ECO:0007669"/>
    <property type="project" value="TreeGrafter"/>
</dbReference>
<dbReference type="Pfam" id="PF01124">
    <property type="entry name" value="MAPEG"/>
    <property type="match status" value="1"/>
</dbReference>
<feature type="transmembrane region" description="Helical" evidence="5">
    <location>
        <begin position="129"/>
        <end position="150"/>
    </location>
</feature>
<dbReference type="Proteomes" id="UP000308768">
    <property type="component" value="Unassembled WGS sequence"/>
</dbReference>
<dbReference type="GO" id="GO:0016020">
    <property type="term" value="C:membrane"/>
    <property type="evidence" value="ECO:0007669"/>
    <property type="project" value="UniProtKB-SubCell"/>
</dbReference>
<evidence type="ECO:0008006" key="8">
    <source>
        <dbReference type="Google" id="ProtNLM"/>
    </source>
</evidence>
<dbReference type="InterPro" id="IPR050997">
    <property type="entry name" value="MAPEG"/>
</dbReference>
<dbReference type="GO" id="GO:0004602">
    <property type="term" value="F:glutathione peroxidase activity"/>
    <property type="evidence" value="ECO:0007669"/>
    <property type="project" value="TreeGrafter"/>
</dbReference>
<dbReference type="InterPro" id="IPR001129">
    <property type="entry name" value="Membr-assoc_MAPEG"/>
</dbReference>
<reference evidence="6 7" key="1">
    <citation type="submission" date="2017-03" db="EMBL/GenBank/DDBJ databases">
        <title>Genomes of endolithic fungi from Antarctica.</title>
        <authorList>
            <person name="Coleine C."/>
            <person name="Masonjones S."/>
            <person name="Stajich J.E."/>
        </authorList>
    </citation>
    <scope>NUCLEOTIDE SEQUENCE [LARGE SCALE GENOMIC DNA]</scope>
    <source>
        <strain evidence="6 7">CCFEE 5187</strain>
    </source>
</reference>
<keyword evidence="7" id="KW-1185">Reference proteome</keyword>
<dbReference type="EMBL" id="NAJN01000338">
    <property type="protein sequence ID" value="TKA74714.1"/>
    <property type="molecule type" value="Genomic_DNA"/>
</dbReference>
<dbReference type="InterPro" id="IPR023352">
    <property type="entry name" value="MAPEG-like_dom_sf"/>
</dbReference>
<protein>
    <recommendedName>
        <fullName evidence="8">Microsomal glutathione S-transferase 3</fullName>
    </recommendedName>
</protein>
<evidence type="ECO:0000256" key="2">
    <source>
        <dbReference type="ARBA" id="ARBA00022692"/>
    </source>
</evidence>